<dbReference type="OrthoDB" id="269227at2759"/>
<dbReference type="InterPro" id="IPR012132">
    <property type="entry name" value="GMC_OxRdtase"/>
</dbReference>
<dbReference type="AlphaFoldDB" id="A0A9J6CEY3"/>
<dbReference type="Gene3D" id="3.50.50.60">
    <property type="entry name" value="FAD/NAD(P)-binding domain"/>
    <property type="match status" value="1"/>
</dbReference>
<evidence type="ECO:0000313" key="3">
    <source>
        <dbReference type="Proteomes" id="UP001107558"/>
    </source>
</evidence>
<dbReference type="GO" id="GO:0016491">
    <property type="term" value="F:oxidoreductase activity"/>
    <property type="evidence" value="ECO:0007669"/>
    <property type="project" value="TreeGrafter"/>
</dbReference>
<gene>
    <name evidence="2" type="ORF">PVAND_009987</name>
</gene>
<sequence length="125" mass="14023">MAVNVLLQPKSRGSVNFNSCTDLYASIIINGNYLNETEDLETLLRGANFLYELFNTTSARNAGVKAFDIEIPEFVDSKLTVFGVKRTSSTPMLRVTNSSIMPFIPYCNTQCPDYAMGEKSCFNYY</sequence>
<evidence type="ECO:0000313" key="2">
    <source>
        <dbReference type="EMBL" id="KAG5680479.1"/>
    </source>
</evidence>
<dbReference type="PANTHER" id="PTHR11552">
    <property type="entry name" value="GLUCOSE-METHANOL-CHOLINE GMC OXIDOREDUCTASE"/>
    <property type="match status" value="1"/>
</dbReference>
<evidence type="ECO:0000256" key="1">
    <source>
        <dbReference type="ARBA" id="ARBA00010790"/>
    </source>
</evidence>
<dbReference type="SUPFAM" id="SSF54373">
    <property type="entry name" value="FAD-linked reductases, C-terminal domain"/>
    <property type="match status" value="1"/>
</dbReference>
<protein>
    <submittedName>
        <fullName evidence="2">Uncharacterized protein</fullName>
    </submittedName>
</protein>
<name>A0A9J6CEY3_POLVA</name>
<accession>A0A9J6CEY3</accession>
<dbReference type="Proteomes" id="UP001107558">
    <property type="component" value="Chromosome 1"/>
</dbReference>
<proteinExistence type="inferred from homology"/>
<dbReference type="Gene3D" id="3.30.560.10">
    <property type="entry name" value="Glucose Oxidase, domain 3"/>
    <property type="match status" value="1"/>
</dbReference>
<dbReference type="GO" id="GO:0050660">
    <property type="term" value="F:flavin adenine dinucleotide binding"/>
    <property type="evidence" value="ECO:0007669"/>
    <property type="project" value="InterPro"/>
</dbReference>
<reference evidence="2" key="1">
    <citation type="submission" date="2021-03" db="EMBL/GenBank/DDBJ databases">
        <title>Chromosome level genome of the anhydrobiotic midge Polypedilum vanderplanki.</title>
        <authorList>
            <person name="Yoshida Y."/>
            <person name="Kikawada T."/>
            <person name="Gusev O."/>
        </authorList>
    </citation>
    <scope>NUCLEOTIDE SEQUENCE</scope>
    <source>
        <strain evidence="2">NIAS01</strain>
        <tissue evidence="2">Whole body or cell culture</tissue>
    </source>
</reference>
<keyword evidence="3" id="KW-1185">Reference proteome</keyword>
<comment type="similarity">
    <text evidence="1">Belongs to the GMC oxidoreductase family.</text>
</comment>
<comment type="caution">
    <text evidence="2">The sequence shown here is derived from an EMBL/GenBank/DDBJ whole genome shotgun (WGS) entry which is preliminary data.</text>
</comment>
<organism evidence="2 3">
    <name type="scientific">Polypedilum vanderplanki</name>
    <name type="common">Sleeping chironomid midge</name>
    <dbReference type="NCBI Taxonomy" id="319348"/>
    <lineage>
        <taxon>Eukaryota</taxon>
        <taxon>Metazoa</taxon>
        <taxon>Ecdysozoa</taxon>
        <taxon>Arthropoda</taxon>
        <taxon>Hexapoda</taxon>
        <taxon>Insecta</taxon>
        <taxon>Pterygota</taxon>
        <taxon>Neoptera</taxon>
        <taxon>Endopterygota</taxon>
        <taxon>Diptera</taxon>
        <taxon>Nematocera</taxon>
        <taxon>Chironomoidea</taxon>
        <taxon>Chironomidae</taxon>
        <taxon>Chironominae</taxon>
        <taxon>Polypedilum</taxon>
        <taxon>Polypedilum</taxon>
    </lineage>
</organism>
<dbReference type="EMBL" id="JADBJN010000001">
    <property type="protein sequence ID" value="KAG5680479.1"/>
    <property type="molecule type" value="Genomic_DNA"/>
</dbReference>
<dbReference type="PANTHER" id="PTHR11552:SF147">
    <property type="entry name" value="CHOLINE DEHYDROGENASE, MITOCHONDRIAL"/>
    <property type="match status" value="1"/>
</dbReference>
<dbReference type="InterPro" id="IPR036188">
    <property type="entry name" value="FAD/NAD-bd_sf"/>
</dbReference>